<comment type="caution">
    <text evidence="1">The sequence shown here is derived from an EMBL/GenBank/DDBJ whole genome shotgun (WGS) entry which is preliminary data.</text>
</comment>
<evidence type="ECO:0000313" key="1">
    <source>
        <dbReference type="EMBL" id="KII72624.1"/>
    </source>
</evidence>
<gene>
    <name evidence="1" type="ORF">RF11_06456</name>
</gene>
<evidence type="ECO:0000313" key="2">
    <source>
        <dbReference type="Proteomes" id="UP000031668"/>
    </source>
</evidence>
<reference evidence="1 2" key="1">
    <citation type="journal article" date="2014" name="Genome Biol. Evol.">
        <title>The genome of the myxosporean Thelohanellus kitauei shows adaptations to nutrient acquisition within its fish host.</title>
        <authorList>
            <person name="Yang Y."/>
            <person name="Xiong J."/>
            <person name="Zhou Z."/>
            <person name="Huo F."/>
            <person name="Miao W."/>
            <person name="Ran C."/>
            <person name="Liu Y."/>
            <person name="Zhang J."/>
            <person name="Feng J."/>
            <person name="Wang M."/>
            <person name="Wang M."/>
            <person name="Wang L."/>
            <person name="Yao B."/>
        </authorList>
    </citation>
    <scope>NUCLEOTIDE SEQUENCE [LARGE SCALE GENOMIC DNA]</scope>
    <source>
        <strain evidence="1">Wuqing</strain>
    </source>
</reference>
<proteinExistence type="predicted"/>
<sequence length="275" mass="31698">MINNQYSEASFKIIWSKIYGNPKPILGTFLEIDREENTATISVAWSRINLVAKNEIDEETVTKINLTTGQIIDNQIKSTQTWSYDRSLLAKVFKDISELKKTYHIEGTLKQKISLSDKTIHEELESKYWVTYLDFSYASLAWSPECTKLYYLAEISKKDRRPFNPVTNFQGGRSEVYKPQICCVEISEGKISKAFDFPPHLYPYKVLPIKIFLDLFMKNLEENCWLNHQDSPGVSFSVGSGIKNEWSTTITNYYLLSRIEAINPHSFVCAQNQAS</sequence>
<dbReference type="OrthoDB" id="416344at2759"/>
<name>A0A0C2J494_THEKT</name>
<dbReference type="Proteomes" id="UP000031668">
    <property type="component" value="Unassembled WGS sequence"/>
</dbReference>
<accession>A0A0C2J494</accession>
<keyword evidence="2" id="KW-1185">Reference proteome</keyword>
<dbReference type="AlphaFoldDB" id="A0A0C2J494"/>
<protein>
    <submittedName>
        <fullName evidence="1">Uncharacterized protein</fullName>
    </submittedName>
</protein>
<organism evidence="1 2">
    <name type="scientific">Thelohanellus kitauei</name>
    <name type="common">Myxosporean</name>
    <dbReference type="NCBI Taxonomy" id="669202"/>
    <lineage>
        <taxon>Eukaryota</taxon>
        <taxon>Metazoa</taxon>
        <taxon>Cnidaria</taxon>
        <taxon>Myxozoa</taxon>
        <taxon>Myxosporea</taxon>
        <taxon>Bivalvulida</taxon>
        <taxon>Platysporina</taxon>
        <taxon>Myxobolidae</taxon>
        <taxon>Thelohanellus</taxon>
    </lineage>
</organism>
<dbReference type="EMBL" id="JWZT01001161">
    <property type="protein sequence ID" value="KII72624.1"/>
    <property type="molecule type" value="Genomic_DNA"/>
</dbReference>